<dbReference type="PROSITE" id="PS50106">
    <property type="entry name" value="PDZ"/>
    <property type="match status" value="1"/>
</dbReference>
<evidence type="ECO:0000313" key="3">
    <source>
        <dbReference type="EMBL" id="KAF8654934.1"/>
    </source>
</evidence>
<proteinExistence type="predicted"/>
<dbReference type="PANTHER" id="PTHR47389:SF5">
    <property type="entry name" value="OS09G0436700 PROTEIN"/>
    <property type="match status" value="1"/>
</dbReference>
<evidence type="ECO:0000256" key="1">
    <source>
        <dbReference type="SAM" id="MobiDB-lite"/>
    </source>
</evidence>
<dbReference type="AlphaFoldDB" id="A0A835A8L0"/>
<dbReference type="InterPro" id="IPR036034">
    <property type="entry name" value="PDZ_sf"/>
</dbReference>
<dbReference type="InterPro" id="IPR001478">
    <property type="entry name" value="PDZ"/>
</dbReference>
<feature type="region of interest" description="Disordered" evidence="1">
    <location>
        <begin position="1"/>
        <end position="45"/>
    </location>
</feature>
<reference evidence="3" key="1">
    <citation type="submission" date="2020-07" db="EMBL/GenBank/DDBJ databases">
        <title>Genome sequence and genetic diversity analysis of an under-domesticated orphan crop, white fonio (Digitaria exilis).</title>
        <authorList>
            <person name="Bennetzen J.L."/>
            <person name="Chen S."/>
            <person name="Ma X."/>
            <person name="Wang X."/>
            <person name="Yssel A.E.J."/>
            <person name="Chaluvadi S.R."/>
            <person name="Johnson M."/>
            <person name="Gangashetty P."/>
            <person name="Hamidou F."/>
            <person name="Sanogo M.D."/>
            <person name="Zwaenepoel A."/>
            <person name="Wallace J."/>
            <person name="Van De Peer Y."/>
            <person name="Van Deynze A."/>
        </authorList>
    </citation>
    <scope>NUCLEOTIDE SEQUENCE</scope>
    <source>
        <tissue evidence="3">Leaves</tissue>
    </source>
</reference>
<dbReference type="SUPFAM" id="SSF50494">
    <property type="entry name" value="Trypsin-like serine proteases"/>
    <property type="match status" value="1"/>
</dbReference>
<keyword evidence="4" id="KW-1185">Reference proteome</keyword>
<dbReference type="Gene3D" id="2.30.42.10">
    <property type="match status" value="1"/>
</dbReference>
<feature type="compositionally biased region" description="Polar residues" evidence="1">
    <location>
        <begin position="319"/>
        <end position="330"/>
    </location>
</feature>
<feature type="region of interest" description="Disordered" evidence="1">
    <location>
        <begin position="319"/>
        <end position="340"/>
    </location>
</feature>
<dbReference type="OrthoDB" id="646838at2759"/>
<feature type="domain" description="PDZ" evidence="2">
    <location>
        <begin position="187"/>
        <end position="250"/>
    </location>
</feature>
<dbReference type="Proteomes" id="UP000636709">
    <property type="component" value="Unassembled WGS sequence"/>
</dbReference>
<accession>A0A835A8L0</accession>
<comment type="caution">
    <text evidence="3">The sequence shown here is derived from an EMBL/GenBank/DDBJ whole genome shotgun (WGS) entry which is preliminary data.</text>
</comment>
<protein>
    <recommendedName>
        <fullName evidence="2">PDZ domain-containing protein</fullName>
    </recommendedName>
</protein>
<dbReference type="EMBL" id="JACEFO010002604">
    <property type="protein sequence ID" value="KAF8654934.1"/>
    <property type="molecule type" value="Genomic_DNA"/>
</dbReference>
<feature type="compositionally biased region" description="Polar residues" evidence="1">
    <location>
        <begin position="14"/>
        <end position="31"/>
    </location>
</feature>
<gene>
    <name evidence="3" type="ORF">HU200_061364</name>
</gene>
<sequence length="340" mass="36886">MHPSSLAPGIAQPRATTRRIQAASKLNTTTSRTKRRSIGDGARAAAAAAASSAAMEVEEEEELEVTSAPVATAKEPASPAISYRFPTPRIASSSRVRPRPEVPNVHESSRKLISRGVTRFVLGLSSYIDGKLLKRCSGFVIDWDENNRSGTVFTSAHLICSSSPWDEWSGQHEYAPDAEVRVHLGEEIAVRGQSVYYNRHYGFALIGTEKIYLMSDIVDTGLIVEEVSAGSVAEKHGVRKGDIVKSLDGRCVDTTAALESMLLGMCVDRFDNGHDLDSSMDVTLGMFFTSGSVHGTMKFTVNASNDVEVFARPTYNVSDDQDLSTSSSMSPDEASEDEIW</sequence>
<dbReference type="SUPFAM" id="SSF50156">
    <property type="entry name" value="PDZ domain-like"/>
    <property type="match status" value="1"/>
</dbReference>
<organism evidence="3 4">
    <name type="scientific">Digitaria exilis</name>
    <dbReference type="NCBI Taxonomy" id="1010633"/>
    <lineage>
        <taxon>Eukaryota</taxon>
        <taxon>Viridiplantae</taxon>
        <taxon>Streptophyta</taxon>
        <taxon>Embryophyta</taxon>
        <taxon>Tracheophyta</taxon>
        <taxon>Spermatophyta</taxon>
        <taxon>Magnoliopsida</taxon>
        <taxon>Liliopsida</taxon>
        <taxon>Poales</taxon>
        <taxon>Poaceae</taxon>
        <taxon>PACMAD clade</taxon>
        <taxon>Panicoideae</taxon>
        <taxon>Panicodae</taxon>
        <taxon>Paniceae</taxon>
        <taxon>Anthephorinae</taxon>
        <taxon>Digitaria</taxon>
    </lineage>
</organism>
<evidence type="ECO:0000259" key="2">
    <source>
        <dbReference type="PROSITE" id="PS50106"/>
    </source>
</evidence>
<dbReference type="InterPro" id="IPR009003">
    <property type="entry name" value="Peptidase_S1_PA"/>
</dbReference>
<evidence type="ECO:0000313" key="4">
    <source>
        <dbReference type="Proteomes" id="UP000636709"/>
    </source>
</evidence>
<dbReference type="PANTHER" id="PTHR47389">
    <property type="entry name" value="OS09G0436400 PROTEIN"/>
    <property type="match status" value="1"/>
</dbReference>
<name>A0A835A8L0_9POAL</name>